<dbReference type="RefSeq" id="WP_194040943.1">
    <property type="nucleotide sequence ID" value="NZ_JADEXF010000045.1"/>
</dbReference>
<evidence type="ECO:0000259" key="1">
    <source>
        <dbReference type="Pfam" id="PF22734"/>
    </source>
</evidence>
<keyword evidence="3" id="KW-1185">Reference proteome</keyword>
<dbReference type="Proteomes" id="UP000647836">
    <property type="component" value="Unassembled WGS sequence"/>
</dbReference>
<protein>
    <recommendedName>
        <fullName evidence="1">NACHT N-terminal Helical domain-containing protein</fullName>
    </recommendedName>
</protein>
<evidence type="ECO:0000313" key="3">
    <source>
        <dbReference type="Proteomes" id="UP000647836"/>
    </source>
</evidence>
<feature type="domain" description="NACHT N-terminal Helical" evidence="1">
    <location>
        <begin position="28"/>
        <end position="116"/>
    </location>
</feature>
<dbReference type="EMBL" id="JADEXF010000045">
    <property type="protein sequence ID" value="MBE9103832.1"/>
    <property type="molecule type" value="Genomic_DNA"/>
</dbReference>
<organism evidence="2 3">
    <name type="scientific">Nostoc cf. edaphicum LEGE 07299</name>
    <dbReference type="NCBI Taxonomy" id="2777974"/>
    <lineage>
        <taxon>Bacteria</taxon>
        <taxon>Bacillati</taxon>
        <taxon>Cyanobacteriota</taxon>
        <taxon>Cyanophyceae</taxon>
        <taxon>Nostocales</taxon>
        <taxon>Nostocaceae</taxon>
        <taxon>Nostoc</taxon>
    </lineage>
</organism>
<accession>A0ABR9TVI0</accession>
<comment type="caution">
    <text evidence="2">The sequence shown here is derived from an EMBL/GenBank/DDBJ whole genome shotgun (WGS) entry which is preliminary data.</text>
</comment>
<evidence type="ECO:0000313" key="2">
    <source>
        <dbReference type="EMBL" id="MBE9103832.1"/>
    </source>
</evidence>
<dbReference type="InterPro" id="IPR054569">
    <property type="entry name" value="NNH2"/>
</dbReference>
<sequence>MIVEWVTLWIGQKAVGFLVKTIISEEFFKDLVKDYAKDFLKHIFNNAVTAPFKQEPLQKAVVMALTEFLQLMQQQFKVRCKLDEAEIQNYAEDIKKFIRDKSVKEIFGQAFDINRTYASVTKKSDL</sequence>
<name>A0ABR9TVI0_9NOSO</name>
<proteinExistence type="predicted"/>
<reference evidence="2 3" key="1">
    <citation type="submission" date="2020-10" db="EMBL/GenBank/DDBJ databases">
        <authorList>
            <person name="Castelo-Branco R."/>
            <person name="Eusebio N."/>
            <person name="Adriana R."/>
            <person name="Vieira A."/>
            <person name="Brugerolle De Fraissinette N."/>
            <person name="Rezende De Castro R."/>
            <person name="Schneider M.P."/>
            <person name="Vasconcelos V."/>
            <person name="Leao P.N."/>
        </authorList>
    </citation>
    <scope>NUCLEOTIDE SEQUENCE [LARGE SCALE GENOMIC DNA]</scope>
    <source>
        <strain evidence="2 3">LEGE 07299</strain>
    </source>
</reference>
<gene>
    <name evidence="2" type="ORF">IQ229_02395</name>
</gene>
<dbReference type="Pfam" id="PF22734">
    <property type="entry name" value="NNH2"/>
    <property type="match status" value="1"/>
</dbReference>